<dbReference type="PANTHER" id="PTHR45648">
    <property type="entry name" value="GDSL LIPASE/ACYLHYDROLASE FAMILY PROTEIN (AFU_ORTHOLOGUE AFUA_4G14700)"/>
    <property type="match status" value="1"/>
</dbReference>
<dbReference type="Proteomes" id="UP000251960">
    <property type="component" value="Chromosome 10"/>
</dbReference>
<proteinExistence type="inferred from homology"/>
<feature type="signal peptide" evidence="4">
    <location>
        <begin position="1"/>
        <end position="26"/>
    </location>
</feature>
<dbReference type="SUPFAM" id="SSF52266">
    <property type="entry name" value="SGNH hydrolase"/>
    <property type="match status" value="1"/>
</dbReference>
<evidence type="ECO:0000256" key="2">
    <source>
        <dbReference type="ARBA" id="ARBA00022801"/>
    </source>
</evidence>
<dbReference type="InterPro" id="IPR051058">
    <property type="entry name" value="GDSL_Est/Lipase"/>
</dbReference>
<dbReference type="InterPro" id="IPR036514">
    <property type="entry name" value="SGNH_hydro_sf"/>
</dbReference>
<dbReference type="InterPro" id="IPR035669">
    <property type="entry name" value="SGNH_plant_lipase-like"/>
</dbReference>
<evidence type="ECO:0000256" key="4">
    <source>
        <dbReference type="SAM" id="SignalP"/>
    </source>
</evidence>
<keyword evidence="2" id="KW-0378">Hydrolase</keyword>
<sequence>MGTNYRAVISLVLLVCIASRSSLGAAETDVEQKRSSVPLMFVFGDSLVDVGNNNFLPPPAPRAASPYGIDFPSGTPGAVSGRFTNGYNLADLVARRLGFKMSPPAYLSLTPVSKFDLFTCRIGANYASGGSGILNTTGNGTLTLQKQITLFSKTKARMSWGRCKLSSMVSRSLFLISAGGNDFSAFSEMGMGEQDAPAYISSMVSTYVQHIDALYKLGARRLGILDVPAIGCTPGSRVPMANGGCNDAANSMAQNFNKLLRLEVAKAVASSMPGMRYSIASTYNFVTDLMDSHLVAGLRVVDRACCGSGKLNAAVMCAQPNTTYCSDRDDYMFWDMLHPTQATNERGVVAIFYGPQEYADPINFAQLAAATANDDGDINTAMTAGVYAAI</sequence>
<dbReference type="InterPro" id="IPR001087">
    <property type="entry name" value="GDSL"/>
</dbReference>
<evidence type="ECO:0000256" key="1">
    <source>
        <dbReference type="ARBA" id="ARBA00008668"/>
    </source>
</evidence>
<dbReference type="GO" id="GO:0016788">
    <property type="term" value="F:hydrolase activity, acting on ester bonds"/>
    <property type="evidence" value="ECO:0007669"/>
    <property type="project" value="InterPro"/>
</dbReference>
<reference evidence="5 6" key="1">
    <citation type="journal article" date="2018" name="Nat. Genet.">
        <title>Extensive intraspecific gene order and gene structural variations between Mo17 and other maize genomes.</title>
        <authorList>
            <person name="Sun S."/>
            <person name="Zhou Y."/>
            <person name="Chen J."/>
            <person name="Shi J."/>
            <person name="Zhao H."/>
            <person name="Zhao H."/>
            <person name="Song W."/>
            <person name="Zhang M."/>
            <person name="Cui Y."/>
            <person name="Dong X."/>
            <person name="Liu H."/>
            <person name="Ma X."/>
            <person name="Jiao Y."/>
            <person name="Wang B."/>
            <person name="Wei X."/>
            <person name="Stein J.C."/>
            <person name="Glaubitz J.C."/>
            <person name="Lu F."/>
            <person name="Yu G."/>
            <person name="Liang C."/>
            <person name="Fengler K."/>
            <person name="Li B."/>
            <person name="Rafalski A."/>
            <person name="Schnable P.S."/>
            <person name="Ware D.H."/>
            <person name="Buckler E.S."/>
            <person name="Lai J."/>
        </authorList>
    </citation>
    <scope>NUCLEOTIDE SEQUENCE [LARGE SCALE GENOMIC DNA]</scope>
    <source>
        <strain evidence="6">cv. Missouri 17</strain>
        <tissue evidence="5">Seedling</tissue>
    </source>
</reference>
<name>A0A3L6G995_MAIZE</name>
<dbReference type="AlphaFoldDB" id="A0A3L6G995"/>
<protein>
    <submittedName>
        <fullName evidence="5">GDSL esterase/lipase</fullName>
    </submittedName>
</protein>
<accession>A0A3L6G995</accession>
<dbReference type="Pfam" id="PF00657">
    <property type="entry name" value="Lipase_GDSL"/>
    <property type="match status" value="1"/>
</dbReference>
<comment type="similarity">
    <text evidence="1">Belongs to the 'GDSL' lipolytic enzyme family.</text>
</comment>
<dbReference type="EMBL" id="NCVQ01000002">
    <property type="protein sequence ID" value="PWZ43575.1"/>
    <property type="molecule type" value="Genomic_DNA"/>
</dbReference>
<dbReference type="CDD" id="cd01837">
    <property type="entry name" value="SGNH_plant_lipase_like"/>
    <property type="match status" value="1"/>
</dbReference>
<evidence type="ECO:0000313" key="6">
    <source>
        <dbReference type="Proteomes" id="UP000251960"/>
    </source>
</evidence>
<comment type="caution">
    <text evidence="5">The sequence shown here is derived from an EMBL/GenBank/DDBJ whole genome shotgun (WGS) entry which is preliminary data.</text>
</comment>
<dbReference type="Gene3D" id="3.40.50.1110">
    <property type="entry name" value="SGNH hydrolase"/>
    <property type="match status" value="1"/>
</dbReference>
<feature type="chain" id="PRO_5018217412" evidence="4">
    <location>
        <begin position="27"/>
        <end position="390"/>
    </location>
</feature>
<gene>
    <name evidence="5" type="ORF">Zm00014a_036899</name>
</gene>
<evidence type="ECO:0000313" key="5">
    <source>
        <dbReference type="EMBL" id="PWZ43575.1"/>
    </source>
</evidence>
<organism evidence="5 6">
    <name type="scientific">Zea mays</name>
    <name type="common">Maize</name>
    <dbReference type="NCBI Taxonomy" id="4577"/>
    <lineage>
        <taxon>Eukaryota</taxon>
        <taxon>Viridiplantae</taxon>
        <taxon>Streptophyta</taxon>
        <taxon>Embryophyta</taxon>
        <taxon>Tracheophyta</taxon>
        <taxon>Spermatophyta</taxon>
        <taxon>Magnoliopsida</taxon>
        <taxon>Liliopsida</taxon>
        <taxon>Poales</taxon>
        <taxon>Poaceae</taxon>
        <taxon>PACMAD clade</taxon>
        <taxon>Panicoideae</taxon>
        <taxon>Andropogonodae</taxon>
        <taxon>Andropogoneae</taxon>
        <taxon>Tripsacinae</taxon>
        <taxon>Zea</taxon>
    </lineage>
</organism>
<dbReference type="GO" id="GO:0016042">
    <property type="term" value="P:lipid catabolic process"/>
    <property type="evidence" value="ECO:0007669"/>
    <property type="project" value="UniProtKB-KW"/>
</dbReference>
<keyword evidence="3" id="KW-0443">Lipid metabolism</keyword>
<dbReference type="ExpressionAtlas" id="A0A3L6G995">
    <property type="expression patterns" value="baseline and differential"/>
</dbReference>
<keyword evidence="4" id="KW-0732">Signal</keyword>
<evidence type="ECO:0000256" key="3">
    <source>
        <dbReference type="ARBA" id="ARBA00022963"/>
    </source>
</evidence>
<dbReference type="PANTHER" id="PTHR45648:SF59">
    <property type="entry name" value="GDSL ESTERASE_LIPASE"/>
    <property type="match status" value="1"/>
</dbReference>
<keyword evidence="3" id="KW-0442">Lipid degradation</keyword>